<keyword evidence="5 6" id="KW-0472">Membrane</keyword>
<keyword evidence="2" id="KW-1003">Cell membrane</keyword>
<dbReference type="SUPFAM" id="SSF55729">
    <property type="entry name" value="Acyl-CoA N-acyltransferases (Nat)"/>
    <property type="match status" value="1"/>
</dbReference>
<keyword evidence="9" id="KW-1185">Reference proteome</keyword>
<dbReference type="EMBL" id="FQWM01000001">
    <property type="protein sequence ID" value="SHG25421.1"/>
    <property type="molecule type" value="Genomic_DNA"/>
</dbReference>
<dbReference type="InterPro" id="IPR051211">
    <property type="entry name" value="PG_lysyltransferase"/>
</dbReference>
<dbReference type="Gene3D" id="3.40.630.30">
    <property type="match status" value="1"/>
</dbReference>
<feature type="transmembrane region" description="Helical" evidence="6">
    <location>
        <begin position="156"/>
        <end position="174"/>
    </location>
</feature>
<dbReference type="PANTHER" id="PTHR34697:SF2">
    <property type="entry name" value="PHOSPHATIDYLGLYCEROL LYSYLTRANSFERASE"/>
    <property type="match status" value="1"/>
</dbReference>
<evidence type="ECO:0000313" key="8">
    <source>
        <dbReference type="EMBL" id="SHG25421.1"/>
    </source>
</evidence>
<dbReference type="Pfam" id="PF09924">
    <property type="entry name" value="LPG_synthase_C"/>
    <property type="match status" value="1"/>
</dbReference>
<dbReference type="PANTHER" id="PTHR34697">
    <property type="entry name" value="PHOSPHATIDYLGLYCEROL LYSYLTRANSFERASE"/>
    <property type="match status" value="1"/>
</dbReference>
<gene>
    <name evidence="8" type="ORF">SAMN04488044_0266</name>
</gene>
<evidence type="ECO:0000256" key="1">
    <source>
        <dbReference type="ARBA" id="ARBA00004651"/>
    </source>
</evidence>
<evidence type="ECO:0000313" key="9">
    <source>
        <dbReference type="Proteomes" id="UP000184211"/>
    </source>
</evidence>
<evidence type="ECO:0000256" key="3">
    <source>
        <dbReference type="ARBA" id="ARBA00022692"/>
    </source>
</evidence>
<dbReference type="RefSeq" id="WP_110721797.1">
    <property type="nucleotide sequence ID" value="NZ_FQWM01000001.1"/>
</dbReference>
<protein>
    <submittedName>
        <fullName evidence="8">Phosphatidylglycerol lysyltransferase</fullName>
    </submittedName>
</protein>
<feature type="transmembrane region" description="Helical" evidence="6">
    <location>
        <begin position="228"/>
        <end position="247"/>
    </location>
</feature>
<dbReference type="GO" id="GO:0016755">
    <property type="term" value="F:aminoacyltransferase activity"/>
    <property type="evidence" value="ECO:0007669"/>
    <property type="project" value="TreeGrafter"/>
</dbReference>
<sequence length="629" mass="67714">MGQALRRTRTVLRHLIPIGIGAICCFALYDQLQHIDFAQLWTAVLAVHPLHWVMALCATMVSFWAIARYDVIAHRHFRTGTPVHRATITGATAIAIGQTTGAGAVVGTFIRWRMQSGQSLVTSAKITAFVTISFLACWAAITSAAVLIVPNSGVHLAIPCSVLAISTGVLALAFLKPVLNRAGRTFELPTLPAIAALAGFCLLDVVAACVAFWALLPAGLDLTIAQLLPVYLIALGAAILSGTPGGVGPFELTVLALLPHLPETELMAAILAFRIVYYAIPAILGGIALLRPMARKGDDWALSVDGCIDSALSQMTARAELGVVRQNGGAILHCTAGACGVVRTGQTLTALFDPVMGQTSDLVSSLKRIAKEQNRIVCKYKITKRHAVHARRAGWSVVHISDEALISTETHVTSKLAGSNFRQLRRKLRQAEKSGVKITHATDHLPLGAMAEVSKLWENSHGGARGLSMGQFEETYVARQAVFLAYDNDRLIGFITLHKTSHEWCLDLMRARPDAQDGTMHMLVQQAIETAHKNLVPCVSLAATPAGALGWHCGFEKWLRSKFFAKAGGPGLRQFKASFHPRWQPLYLAAPGRAQLLLAALDLIRSVRRAKPLRPAFALASSQVTTLPS</sequence>
<evidence type="ECO:0000256" key="5">
    <source>
        <dbReference type="ARBA" id="ARBA00023136"/>
    </source>
</evidence>
<evidence type="ECO:0000256" key="4">
    <source>
        <dbReference type="ARBA" id="ARBA00022989"/>
    </source>
</evidence>
<evidence type="ECO:0000256" key="2">
    <source>
        <dbReference type="ARBA" id="ARBA00022475"/>
    </source>
</evidence>
<reference evidence="9" key="1">
    <citation type="submission" date="2016-11" db="EMBL/GenBank/DDBJ databases">
        <authorList>
            <person name="Varghese N."/>
            <person name="Submissions S."/>
        </authorList>
    </citation>
    <scope>NUCLEOTIDE SEQUENCE [LARGE SCALE GENOMIC DNA]</scope>
    <source>
        <strain evidence="9">DSM 28223</strain>
    </source>
</reference>
<feature type="transmembrane region" description="Helical" evidence="6">
    <location>
        <begin position="126"/>
        <end position="149"/>
    </location>
</feature>
<organism evidence="8 9">
    <name type="scientific">Cognatishimia maritima</name>
    <dbReference type="NCBI Taxonomy" id="870908"/>
    <lineage>
        <taxon>Bacteria</taxon>
        <taxon>Pseudomonadati</taxon>
        <taxon>Pseudomonadota</taxon>
        <taxon>Alphaproteobacteria</taxon>
        <taxon>Rhodobacterales</taxon>
        <taxon>Paracoccaceae</taxon>
        <taxon>Cognatishimia</taxon>
    </lineage>
</organism>
<keyword evidence="8" id="KW-0808">Transferase</keyword>
<dbReference type="GO" id="GO:0016747">
    <property type="term" value="F:acyltransferase activity, transferring groups other than amino-acyl groups"/>
    <property type="evidence" value="ECO:0007669"/>
    <property type="project" value="InterPro"/>
</dbReference>
<feature type="transmembrane region" description="Helical" evidence="6">
    <location>
        <begin position="49"/>
        <end position="67"/>
    </location>
</feature>
<dbReference type="OrthoDB" id="145485at2"/>
<dbReference type="InterPro" id="IPR016181">
    <property type="entry name" value="Acyl_CoA_acyltransferase"/>
</dbReference>
<name>A0A1M5IAY8_9RHOB</name>
<feature type="domain" description="N-acetyltransferase" evidence="7">
    <location>
        <begin position="436"/>
        <end position="593"/>
    </location>
</feature>
<dbReference type="Proteomes" id="UP000184211">
    <property type="component" value="Unassembled WGS sequence"/>
</dbReference>
<proteinExistence type="predicted"/>
<dbReference type="STRING" id="870908.SAMN04488044_0266"/>
<dbReference type="InterPro" id="IPR024320">
    <property type="entry name" value="LPG_synthase_C"/>
</dbReference>
<dbReference type="AlphaFoldDB" id="A0A1M5IAY8"/>
<keyword evidence="4 6" id="KW-1133">Transmembrane helix</keyword>
<accession>A0A1M5IAY8</accession>
<evidence type="ECO:0000256" key="6">
    <source>
        <dbReference type="SAM" id="Phobius"/>
    </source>
</evidence>
<feature type="transmembrane region" description="Helical" evidence="6">
    <location>
        <begin position="267"/>
        <end position="290"/>
    </location>
</feature>
<feature type="transmembrane region" description="Helical" evidence="6">
    <location>
        <begin position="88"/>
        <end position="114"/>
    </location>
</feature>
<dbReference type="GO" id="GO:0055091">
    <property type="term" value="P:phospholipid homeostasis"/>
    <property type="evidence" value="ECO:0007669"/>
    <property type="project" value="TreeGrafter"/>
</dbReference>
<dbReference type="InterPro" id="IPR000182">
    <property type="entry name" value="GNAT_dom"/>
</dbReference>
<keyword evidence="3 6" id="KW-0812">Transmembrane</keyword>
<comment type="subcellular location">
    <subcellularLocation>
        <location evidence="1">Cell membrane</location>
        <topology evidence="1">Multi-pass membrane protein</topology>
    </subcellularLocation>
</comment>
<dbReference type="PROSITE" id="PS51186">
    <property type="entry name" value="GNAT"/>
    <property type="match status" value="1"/>
</dbReference>
<dbReference type="GO" id="GO:0005886">
    <property type="term" value="C:plasma membrane"/>
    <property type="evidence" value="ECO:0007669"/>
    <property type="project" value="UniProtKB-SubCell"/>
</dbReference>
<evidence type="ECO:0000259" key="7">
    <source>
        <dbReference type="PROSITE" id="PS51186"/>
    </source>
</evidence>
<feature type="transmembrane region" description="Helical" evidence="6">
    <location>
        <begin position="12"/>
        <end position="29"/>
    </location>
</feature>
<feature type="transmembrane region" description="Helical" evidence="6">
    <location>
        <begin position="194"/>
        <end position="216"/>
    </location>
</feature>